<sequence>MTQTTDLNSLLAQIKTDRGVVHPNLAISARFDPPLLEQFHTSYMHAVHRNETLDRKTKELIMLSADAAVYFTYGCKFHIGEALRHGATVEEISAALELVGLVGGFHVPMMAFPLLAEVLDTDEFAHIRQSWPEPPSTEG</sequence>
<dbReference type="RefSeq" id="WP_116755002.1">
    <property type="nucleotide sequence ID" value="NZ_JBHUEX010000001.1"/>
</dbReference>
<dbReference type="EMBL" id="QEOP01000001">
    <property type="protein sequence ID" value="PVZ95265.1"/>
    <property type="molecule type" value="Genomic_DNA"/>
</dbReference>
<dbReference type="OrthoDB" id="3824300at2"/>
<evidence type="ECO:0000259" key="1">
    <source>
        <dbReference type="Pfam" id="PF02627"/>
    </source>
</evidence>
<evidence type="ECO:0000313" key="2">
    <source>
        <dbReference type="EMBL" id="PVZ95265.1"/>
    </source>
</evidence>
<dbReference type="Proteomes" id="UP000244893">
    <property type="component" value="Unassembled WGS sequence"/>
</dbReference>
<gene>
    <name evidence="2" type="ORF">DDQ50_01700</name>
</gene>
<dbReference type="PANTHER" id="PTHR33930">
    <property type="entry name" value="ALKYL HYDROPEROXIDE REDUCTASE AHPD"/>
    <property type="match status" value="1"/>
</dbReference>
<dbReference type="InterPro" id="IPR003779">
    <property type="entry name" value="CMD-like"/>
</dbReference>
<feature type="domain" description="Carboxymuconolactone decarboxylase-like" evidence="1">
    <location>
        <begin position="37"/>
        <end position="106"/>
    </location>
</feature>
<name>A0A2V1HRQ1_9MICO</name>
<dbReference type="AlphaFoldDB" id="A0A2V1HRQ1"/>
<reference evidence="2 3" key="1">
    <citation type="submission" date="2018-05" db="EMBL/GenBank/DDBJ databases">
        <title>Amnibacterium sp. M8JJ-5, whole genome shotgun sequence.</title>
        <authorList>
            <person name="Tuo L."/>
        </authorList>
    </citation>
    <scope>NUCLEOTIDE SEQUENCE [LARGE SCALE GENOMIC DNA]</scope>
    <source>
        <strain evidence="2 3">M8JJ-5</strain>
    </source>
</reference>
<keyword evidence="3" id="KW-1185">Reference proteome</keyword>
<dbReference type="PANTHER" id="PTHR33930:SF2">
    <property type="entry name" value="BLR3452 PROTEIN"/>
    <property type="match status" value="1"/>
</dbReference>
<accession>A0A2V1HRQ1</accession>
<dbReference type="GO" id="GO:0051920">
    <property type="term" value="F:peroxiredoxin activity"/>
    <property type="evidence" value="ECO:0007669"/>
    <property type="project" value="InterPro"/>
</dbReference>
<dbReference type="Gene3D" id="1.20.1290.10">
    <property type="entry name" value="AhpD-like"/>
    <property type="match status" value="1"/>
</dbReference>
<proteinExistence type="predicted"/>
<organism evidence="2 3">
    <name type="scientific">Amnibacterium flavum</name>
    <dbReference type="NCBI Taxonomy" id="2173173"/>
    <lineage>
        <taxon>Bacteria</taxon>
        <taxon>Bacillati</taxon>
        <taxon>Actinomycetota</taxon>
        <taxon>Actinomycetes</taxon>
        <taxon>Micrococcales</taxon>
        <taxon>Microbacteriaceae</taxon>
        <taxon>Amnibacterium</taxon>
    </lineage>
</organism>
<dbReference type="SUPFAM" id="SSF69118">
    <property type="entry name" value="AhpD-like"/>
    <property type="match status" value="1"/>
</dbReference>
<comment type="caution">
    <text evidence="2">The sequence shown here is derived from an EMBL/GenBank/DDBJ whole genome shotgun (WGS) entry which is preliminary data.</text>
</comment>
<protein>
    <recommendedName>
        <fullName evidence="1">Carboxymuconolactone decarboxylase-like domain-containing protein</fullName>
    </recommendedName>
</protein>
<dbReference type="InterPro" id="IPR029032">
    <property type="entry name" value="AhpD-like"/>
</dbReference>
<dbReference type="Pfam" id="PF02627">
    <property type="entry name" value="CMD"/>
    <property type="match status" value="1"/>
</dbReference>
<evidence type="ECO:0000313" key="3">
    <source>
        <dbReference type="Proteomes" id="UP000244893"/>
    </source>
</evidence>